<dbReference type="AlphaFoldDB" id="L8WJP8"/>
<evidence type="ECO:0000313" key="2">
    <source>
        <dbReference type="Proteomes" id="UP000011668"/>
    </source>
</evidence>
<gene>
    <name evidence="1" type="ORF">AG1IA_09381</name>
</gene>
<comment type="caution">
    <text evidence="1">The sequence shown here is derived from an EMBL/GenBank/DDBJ whole genome shotgun (WGS) entry which is preliminary data.</text>
</comment>
<dbReference type="Proteomes" id="UP000011668">
    <property type="component" value="Unassembled WGS sequence"/>
</dbReference>
<reference evidence="1 2" key="1">
    <citation type="journal article" date="2013" name="Nat. Commun.">
        <title>The evolution and pathogenic mechanisms of the rice sheath blight pathogen.</title>
        <authorList>
            <person name="Zheng A."/>
            <person name="Lin R."/>
            <person name="Xu L."/>
            <person name="Qin P."/>
            <person name="Tang C."/>
            <person name="Ai P."/>
            <person name="Zhang D."/>
            <person name="Liu Y."/>
            <person name="Sun Z."/>
            <person name="Feng H."/>
            <person name="Wang Y."/>
            <person name="Chen Y."/>
            <person name="Liang X."/>
            <person name="Fu R."/>
            <person name="Li Q."/>
            <person name="Zhang J."/>
            <person name="Yu X."/>
            <person name="Xie Z."/>
            <person name="Ding L."/>
            <person name="Guan P."/>
            <person name="Tang J."/>
            <person name="Liang Y."/>
            <person name="Wang S."/>
            <person name="Deng Q."/>
            <person name="Li S."/>
            <person name="Zhu J."/>
            <person name="Wang L."/>
            <person name="Liu H."/>
            <person name="Li P."/>
        </authorList>
    </citation>
    <scope>NUCLEOTIDE SEQUENCE [LARGE SCALE GENOMIC DNA]</scope>
    <source>
        <strain evidence="2">AG-1 IA</strain>
    </source>
</reference>
<proteinExistence type="predicted"/>
<sequence length="68" mass="7958">MRCRVRLWEWTGPMGNPEKVYGTVEESVSRRTELGKKMTYETQESHAFISLYECKSNMNSESNARVTH</sequence>
<evidence type="ECO:0000313" key="1">
    <source>
        <dbReference type="EMBL" id="ELU36589.1"/>
    </source>
</evidence>
<dbReference type="EMBL" id="AFRT01003231">
    <property type="protein sequence ID" value="ELU36589.1"/>
    <property type="molecule type" value="Genomic_DNA"/>
</dbReference>
<dbReference type="HOGENOM" id="CLU_2795714_0_0_1"/>
<organism evidence="1 2">
    <name type="scientific">Thanatephorus cucumeris (strain AG1-IA)</name>
    <name type="common">Rice sheath blight fungus</name>
    <name type="synonym">Rhizoctonia solani</name>
    <dbReference type="NCBI Taxonomy" id="983506"/>
    <lineage>
        <taxon>Eukaryota</taxon>
        <taxon>Fungi</taxon>
        <taxon>Dikarya</taxon>
        <taxon>Basidiomycota</taxon>
        <taxon>Agaricomycotina</taxon>
        <taxon>Agaricomycetes</taxon>
        <taxon>Cantharellales</taxon>
        <taxon>Ceratobasidiaceae</taxon>
        <taxon>Rhizoctonia</taxon>
        <taxon>Rhizoctonia solani AG-1</taxon>
    </lineage>
</organism>
<name>L8WJP8_THACA</name>
<accession>L8WJP8</accession>
<keyword evidence="2" id="KW-1185">Reference proteome</keyword>
<protein>
    <submittedName>
        <fullName evidence="1">Uncharacterized protein</fullName>
    </submittedName>
</protein>